<reference evidence="2 13" key="8">
    <citation type="submission" date="2019-11" db="EMBL/GenBank/DDBJ databases">
        <title>Genomes of ocular Pseudomonas aeruginosa isolates.</title>
        <authorList>
            <person name="Khan M."/>
            <person name="Rice S.A."/>
            <person name="Willcox M.D.P."/>
            <person name="Stapleton F."/>
        </authorList>
    </citation>
    <scope>NUCLEOTIDE SEQUENCE [LARGE SCALE GENOMIC DNA]</scope>
    <source>
        <strain evidence="2 13">PA221</strain>
    </source>
</reference>
<organism evidence="3 9">
    <name type="scientific">Pseudomonas aeruginosa</name>
    <dbReference type="NCBI Taxonomy" id="287"/>
    <lineage>
        <taxon>Bacteria</taxon>
        <taxon>Pseudomonadati</taxon>
        <taxon>Pseudomonadota</taxon>
        <taxon>Gammaproteobacteria</taxon>
        <taxon>Pseudomonadales</taxon>
        <taxon>Pseudomonadaceae</taxon>
        <taxon>Pseudomonas</taxon>
    </lineage>
</organism>
<evidence type="ECO:0000313" key="5">
    <source>
        <dbReference type="EMBL" id="RMS57841.1"/>
    </source>
</evidence>
<dbReference type="Proteomes" id="UP000194857">
    <property type="component" value="Unassembled WGS sequence"/>
</dbReference>
<dbReference type="EMBL" id="WOAD01000001">
    <property type="protein sequence ID" value="MUI33532.1"/>
    <property type="molecule type" value="Genomic_DNA"/>
</dbReference>
<dbReference type="Proteomes" id="UP000433532">
    <property type="component" value="Unassembled WGS sequence"/>
</dbReference>
<dbReference type="eggNOG" id="ENOG50317SU">
    <property type="taxonomic scope" value="Bacteria"/>
</dbReference>
<dbReference type="EMBL" id="CP136986">
    <property type="protein sequence ID" value="WOS75180.1"/>
    <property type="molecule type" value="Genomic_DNA"/>
</dbReference>
<reference evidence="7" key="10">
    <citation type="submission" date="2023-10" db="EMBL/GenBank/DDBJ databases">
        <title>Pathogen: clinical or host-associated sample.</title>
        <authorList>
            <person name="Hergert J."/>
            <person name="Casey R."/>
            <person name="Wagner J."/>
            <person name="Young E.L."/>
            <person name="Oakeson K.F."/>
        </authorList>
    </citation>
    <scope>NUCLEOTIDE SEQUENCE</scope>
    <source>
        <strain evidence="7">2021CK-01020</strain>
    </source>
</reference>
<reference evidence="5 11" key="6">
    <citation type="submission" date="2018-08" db="EMBL/GenBank/DDBJ databases">
        <title>Recombination of ecologically and evolutionarily significant loci maintains genetic cohesion in the Pseudomonas syringae species complex.</title>
        <authorList>
            <person name="Dillon M."/>
            <person name="Thakur S."/>
            <person name="Almeida R.N.D."/>
            <person name="Weir B.S."/>
            <person name="Guttman D.S."/>
        </authorList>
    </citation>
    <scope>NUCLEOTIDE SEQUENCE [LARGE SCALE GENOMIC DNA]</scope>
    <source>
        <strain evidence="5 11">ICMP 7846</strain>
    </source>
</reference>
<proteinExistence type="predicted"/>
<reference evidence="6 12" key="7">
    <citation type="submission" date="2019-01" db="EMBL/GenBank/DDBJ databases">
        <title>The Pseudomonas aeruginosa pan-genome provides new insights on its population structure, horizontal gene transfer and pathogenicity.</title>
        <authorList>
            <person name="Freschi L."/>
            <person name="Vincent A.T."/>
            <person name="Jeukens J."/>
            <person name="Emond-Rheault J.-G."/>
            <person name="Kukavica-Ibrulj I."/>
            <person name="Dupont M.-J."/>
            <person name="Charette S.J."/>
            <person name="Boyle B."/>
            <person name="Levesque R.C."/>
        </authorList>
    </citation>
    <scope>NUCLEOTIDE SEQUENCE [LARGE SCALE GENOMIC DNA]</scope>
    <source>
        <strain evidence="6 12">PA-W36</strain>
    </source>
</reference>
<evidence type="ECO:0000313" key="3">
    <source>
        <dbReference type="EMBL" id="OTI56346.1"/>
    </source>
</evidence>
<evidence type="ECO:0000313" key="11">
    <source>
        <dbReference type="Proteomes" id="UP000270834"/>
    </source>
</evidence>
<reference evidence="3 9" key="3">
    <citation type="submission" date="2017-05" db="EMBL/GenBank/DDBJ databases">
        <authorList>
            <person name="Song R."/>
            <person name="Chenine A.L."/>
            <person name="Ruprecht R.M."/>
        </authorList>
    </citation>
    <scope>NUCLEOTIDE SEQUENCE [LARGE SCALE GENOMIC DNA]</scope>
    <source>
        <strain evidence="3 9">S567_C10_BS</strain>
    </source>
</reference>
<reference evidence="7" key="9">
    <citation type="submission" date="2023-06" db="EMBL/GenBank/DDBJ databases">
        <authorList>
            <consortium name="Clinical and Environmental Microbiology Branch: Whole genome sequencing antimicrobial resistance pathogens in the healthcare setting"/>
        </authorList>
    </citation>
    <scope>NUCLEOTIDE SEQUENCE</scope>
    <source>
        <strain evidence="7">2021CK-01020</strain>
    </source>
</reference>
<dbReference type="EMBL" id="NSNE01000002">
    <property type="protein sequence ID" value="RPM21716.1"/>
    <property type="molecule type" value="Genomic_DNA"/>
</dbReference>
<accession>A0A072ZGS0</accession>
<accession>A0A1S1BXI1</accession>
<reference evidence="6 12" key="4">
    <citation type="submission" date="2017-08" db="EMBL/GenBank/DDBJ databases">
        <authorList>
            <person name="Feschi L."/>
            <person name="Jeukens J."/>
            <person name="Emond-Rheault J.-G."/>
            <person name="Kukavica-Ibrulj I."/>
            <person name="Boyle B."/>
            <person name="Levesque R.C."/>
        </authorList>
    </citation>
    <scope>NUCLEOTIDE SEQUENCE [LARGE SCALE GENOMIC DNA]</scope>
    <source>
        <strain evidence="6 12">PA-W36</strain>
    </source>
</reference>
<dbReference type="AlphaFoldDB" id="A0A072ZGS0"/>
<dbReference type="Proteomes" id="UP000284767">
    <property type="component" value="Unassembled WGS sequence"/>
</dbReference>
<evidence type="ECO:0000313" key="8">
    <source>
        <dbReference type="Proteomes" id="UP000045039"/>
    </source>
</evidence>
<evidence type="ECO:0000313" key="1">
    <source>
        <dbReference type="EMBL" id="CRP01285.1"/>
    </source>
</evidence>
<evidence type="ECO:0000313" key="13">
    <source>
        <dbReference type="Proteomes" id="UP000433532"/>
    </source>
</evidence>
<name>A0A072ZGS0_PSEAI</name>
<evidence type="ECO:0000313" key="2">
    <source>
        <dbReference type="EMBL" id="MUI33532.1"/>
    </source>
</evidence>
<dbReference type="OMA" id="IAHNIER"/>
<evidence type="ECO:0000313" key="9">
    <source>
        <dbReference type="Proteomes" id="UP000194857"/>
    </source>
</evidence>
<reference evidence="8" key="1">
    <citation type="submission" date="2015-06" db="EMBL/GenBank/DDBJ databases">
        <authorList>
            <person name="Radhakrishnan Rajesh"/>
            <person name="Underwood Anthony"/>
            <person name="Al-Shahib Ali"/>
        </authorList>
    </citation>
    <scope>NUCLEOTIDE SEQUENCE [LARGE SCALE GENOMIC DNA]</scope>
    <source>
        <strain evidence="8">P19_London_7_VIM_2_05_10</strain>
    </source>
</reference>
<dbReference type="Proteomes" id="UP000045039">
    <property type="component" value="Unassembled WGS sequence"/>
</dbReference>
<sequence length="79" mass="8619">MRRQTRKFWIVAALAILTNGYSLLGLAQGSAGALARTIECNQAMVRALAANLALKLQSGTPPARPQRWIPERFILDCPA</sequence>
<reference evidence="1" key="2">
    <citation type="submission" date="2015-06" db="EMBL/GenBank/DDBJ databases">
        <authorList>
            <person name="Radhakrishnan R."/>
            <person name="Underwood A."/>
            <person name="Al-Shahib A."/>
        </authorList>
    </citation>
    <scope>NUCLEOTIDE SEQUENCE</scope>
    <source>
        <strain evidence="1">P19_London_7_VIM_2_05_10</strain>
    </source>
</reference>
<dbReference type="Proteomes" id="UP001297540">
    <property type="component" value="Chromosome"/>
</dbReference>
<evidence type="ECO:0000313" key="4">
    <source>
        <dbReference type="EMBL" id="RCI70606.1"/>
    </source>
</evidence>
<dbReference type="RefSeq" id="WP_003087754.1">
    <property type="nucleotide sequence ID" value="NZ_AP014622.1"/>
</dbReference>
<dbReference type="EMBL" id="QORE01001962">
    <property type="protein sequence ID" value="RCI70606.1"/>
    <property type="molecule type" value="Genomic_DNA"/>
</dbReference>
<evidence type="ECO:0000313" key="6">
    <source>
        <dbReference type="EMBL" id="RPM21716.1"/>
    </source>
</evidence>
<evidence type="ECO:0000313" key="10">
    <source>
        <dbReference type="Proteomes" id="UP000253594"/>
    </source>
</evidence>
<reference evidence="4 10" key="5">
    <citation type="submission" date="2018-07" db="EMBL/GenBank/DDBJ databases">
        <title>Mechanisms of high-level aminoglycoside resistance among Gram-negative pathogens in Brazil.</title>
        <authorList>
            <person name="Ballaben A.S."/>
            <person name="Darini A.L.C."/>
            <person name="Doi Y."/>
        </authorList>
    </citation>
    <scope>NUCLEOTIDE SEQUENCE [LARGE SCALE GENOMIC DNA]</scope>
    <source>
        <strain evidence="4 10">B2-305</strain>
    </source>
</reference>
<evidence type="ECO:0000313" key="7">
    <source>
        <dbReference type="EMBL" id="WOS75180.1"/>
    </source>
</evidence>
<dbReference type="EMBL" id="CVVU01000202">
    <property type="protein sequence ID" value="CRP01285.1"/>
    <property type="molecule type" value="Genomic_DNA"/>
</dbReference>
<dbReference type="EMBL" id="RBSQ01000450">
    <property type="protein sequence ID" value="RMS57841.1"/>
    <property type="molecule type" value="Genomic_DNA"/>
</dbReference>
<dbReference type="KEGG" id="paeb:NCGM1900_4822"/>
<gene>
    <name evidence="5" type="ORF">ALP65_01250</name>
    <name evidence="3" type="ORF">CAZ10_29990</name>
    <name evidence="4" type="ORF">DT376_33615</name>
    <name evidence="2" type="ORF">GNQ48_00835</name>
    <name evidence="6" type="ORF">IPC1295_05470</name>
    <name evidence="7" type="ORF">L4V69_22025</name>
    <name evidence="1" type="ORF">PAERUG_P19_London_7_VIM_2_05_10_03149</name>
</gene>
<dbReference type="EMBL" id="NFFZ01000022">
    <property type="protein sequence ID" value="OTI56346.1"/>
    <property type="molecule type" value="Genomic_DNA"/>
</dbReference>
<evidence type="ECO:0000313" key="12">
    <source>
        <dbReference type="Proteomes" id="UP000284767"/>
    </source>
</evidence>
<dbReference type="Proteomes" id="UP000270834">
    <property type="component" value="Unassembled WGS sequence"/>
</dbReference>
<dbReference type="Proteomes" id="UP000253594">
    <property type="component" value="Unassembled WGS sequence"/>
</dbReference>
<protein>
    <submittedName>
        <fullName evidence="3">Uncharacterized protein</fullName>
    </submittedName>
</protein>